<gene>
    <name evidence="2" type="ORF">GCM10009096_27060</name>
</gene>
<dbReference type="Proteomes" id="UP001500713">
    <property type="component" value="Unassembled WGS sequence"/>
</dbReference>
<dbReference type="SUPFAM" id="SSF54975">
    <property type="entry name" value="Acylphosphatase/BLUF domain-like"/>
    <property type="match status" value="1"/>
</dbReference>
<dbReference type="InterPro" id="IPR007024">
    <property type="entry name" value="BLUF_domain"/>
</dbReference>
<comment type="caution">
    <text evidence="2">The sequence shown here is derived from an EMBL/GenBank/DDBJ whole genome shotgun (WGS) entry which is preliminary data.</text>
</comment>
<dbReference type="PROSITE" id="PS50925">
    <property type="entry name" value="BLUF"/>
    <property type="match status" value="1"/>
</dbReference>
<evidence type="ECO:0000259" key="1">
    <source>
        <dbReference type="PROSITE" id="PS50925"/>
    </source>
</evidence>
<proteinExistence type="predicted"/>
<protein>
    <recommendedName>
        <fullName evidence="1">BLUF domain-containing protein</fullName>
    </recommendedName>
</protein>
<dbReference type="InterPro" id="IPR036046">
    <property type="entry name" value="Acylphosphatase-like_dom_sf"/>
</dbReference>
<dbReference type="SMART" id="SM01034">
    <property type="entry name" value="BLUF"/>
    <property type="match status" value="1"/>
</dbReference>
<evidence type="ECO:0000313" key="3">
    <source>
        <dbReference type="Proteomes" id="UP001500713"/>
    </source>
</evidence>
<sequence>MYRLVYISTPKPDITPAEMADILRVGRRNNVKNGITGLLIQDKRRFLQYLEGEEEQVEETFARISADRRHSAIIQLKNGYIGRRQFPKWEMASKYVDGDASLLSAVKELVKNCDRDVANELMSFAEARDRAA</sequence>
<dbReference type="RefSeq" id="WP_229956772.1">
    <property type="nucleotide sequence ID" value="NZ_BAAAEM010000003.1"/>
</dbReference>
<name>A0ABP3KND5_9SPHN</name>
<dbReference type="EMBL" id="BAAAEM010000003">
    <property type="protein sequence ID" value="GAA0483254.1"/>
    <property type="molecule type" value="Genomic_DNA"/>
</dbReference>
<accession>A0ABP3KND5</accession>
<feature type="domain" description="BLUF" evidence="1">
    <location>
        <begin position="1"/>
        <end position="92"/>
    </location>
</feature>
<dbReference type="Pfam" id="PF04940">
    <property type="entry name" value="BLUF"/>
    <property type="match status" value="1"/>
</dbReference>
<reference evidence="3" key="1">
    <citation type="journal article" date="2019" name="Int. J. Syst. Evol. Microbiol.">
        <title>The Global Catalogue of Microorganisms (GCM) 10K type strain sequencing project: providing services to taxonomists for standard genome sequencing and annotation.</title>
        <authorList>
            <consortium name="The Broad Institute Genomics Platform"/>
            <consortium name="The Broad Institute Genome Sequencing Center for Infectious Disease"/>
            <person name="Wu L."/>
            <person name="Ma J."/>
        </authorList>
    </citation>
    <scope>NUCLEOTIDE SEQUENCE [LARGE SCALE GENOMIC DNA]</scope>
    <source>
        <strain evidence="3">JCM 14162</strain>
    </source>
</reference>
<keyword evidence="3" id="KW-1185">Reference proteome</keyword>
<organism evidence="2 3">
    <name type="scientific">Parasphingorhabdus litoris</name>
    <dbReference type="NCBI Taxonomy" id="394733"/>
    <lineage>
        <taxon>Bacteria</taxon>
        <taxon>Pseudomonadati</taxon>
        <taxon>Pseudomonadota</taxon>
        <taxon>Alphaproteobacteria</taxon>
        <taxon>Sphingomonadales</taxon>
        <taxon>Sphingomonadaceae</taxon>
        <taxon>Parasphingorhabdus</taxon>
    </lineage>
</organism>
<dbReference type="Gene3D" id="3.30.70.100">
    <property type="match status" value="1"/>
</dbReference>
<evidence type="ECO:0000313" key="2">
    <source>
        <dbReference type="EMBL" id="GAA0483254.1"/>
    </source>
</evidence>